<comment type="caution">
    <text evidence="2">The sequence shown here is derived from an EMBL/GenBank/DDBJ whole genome shotgun (WGS) entry which is preliminary data.</text>
</comment>
<proteinExistence type="predicted"/>
<evidence type="ECO:0000313" key="3">
    <source>
        <dbReference type="Proteomes" id="UP000813824"/>
    </source>
</evidence>
<feature type="compositionally biased region" description="Polar residues" evidence="1">
    <location>
        <begin position="444"/>
        <end position="455"/>
    </location>
</feature>
<protein>
    <submittedName>
        <fullName evidence="2">Uncharacterized protein</fullName>
    </submittedName>
</protein>
<feature type="compositionally biased region" description="Basic and acidic residues" evidence="1">
    <location>
        <begin position="405"/>
        <end position="416"/>
    </location>
</feature>
<organism evidence="2 3">
    <name type="scientific">Cristinia sonorae</name>
    <dbReference type="NCBI Taxonomy" id="1940300"/>
    <lineage>
        <taxon>Eukaryota</taxon>
        <taxon>Fungi</taxon>
        <taxon>Dikarya</taxon>
        <taxon>Basidiomycota</taxon>
        <taxon>Agaricomycotina</taxon>
        <taxon>Agaricomycetes</taxon>
        <taxon>Agaricomycetidae</taxon>
        <taxon>Agaricales</taxon>
        <taxon>Pleurotineae</taxon>
        <taxon>Stephanosporaceae</taxon>
        <taxon>Cristinia</taxon>
    </lineage>
</organism>
<feature type="region of interest" description="Disordered" evidence="1">
    <location>
        <begin position="376"/>
        <end position="455"/>
    </location>
</feature>
<sequence>MIATGPAETRHEYFKTVQQETIVLTSKQATTGVASLFGDVRNERQTGQHLASGRAEIPLRLHYVFVVPSPSIEPLQSILTILVYEMSAQIGICGLTGEHGRMWTLEELPVNVMPCHVLRSPSAHKPKGRVACALNRPSSTLQPLFCILSFSSTNTSTSQEEHEKERQKKHTRDTKTKSSRIETSPGPVSFVHTWQSQGFLQLPEPSQVSALIPGPSLANRDVVCISGVHVRGGRPNESQGGQDNNKRRALIGWGLSGNSTSGKCINKIGLPSEEHRLREGGRWEEQVLPSSRHMKVFEAAFPRTITASEPPNVMDGTNLAVQRGLVLASELVAVKRAFLSTARYSENVVLSAFPDPRHSPTTAEKVHPWTMVATWRGNGQGRQRRAVQQHPRRQRKQDPGAEDECAMKNRRGDKLRSIACDRGVGQRNKRKGGDDDVVYANAPQKGNTAQKWNVL</sequence>
<feature type="region of interest" description="Disordered" evidence="1">
    <location>
        <begin position="156"/>
        <end position="187"/>
    </location>
</feature>
<evidence type="ECO:0000313" key="2">
    <source>
        <dbReference type="EMBL" id="KAH8094755.1"/>
    </source>
</evidence>
<gene>
    <name evidence="2" type="ORF">BXZ70DRAFT_908852</name>
</gene>
<dbReference type="AlphaFoldDB" id="A0A8K0ULR8"/>
<accession>A0A8K0ULR8</accession>
<keyword evidence="3" id="KW-1185">Reference proteome</keyword>
<reference evidence="2" key="1">
    <citation type="journal article" date="2021" name="New Phytol.">
        <title>Evolutionary innovations through gain and loss of genes in the ectomycorrhizal Boletales.</title>
        <authorList>
            <person name="Wu G."/>
            <person name="Miyauchi S."/>
            <person name="Morin E."/>
            <person name="Kuo A."/>
            <person name="Drula E."/>
            <person name="Varga T."/>
            <person name="Kohler A."/>
            <person name="Feng B."/>
            <person name="Cao Y."/>
            <person name="Lipzen A."/>
            <person name="Daum C."/>
            <person name="Hundley H."/>
            <person name="Pangilinan J."/>
            <person name="Johnson J."/>
            <person name="Barry K."/>
            <person name="LaButti K."/>
            <person name="Ng V."/>
            <person name="Ahrendt S."/>
            <person name="Min B."/>
            <person name="Choi I.G."/>
            <person name="Park H."/>
            <person name="Plett J.M."/>
            <person name="Magnuson J."/>
            <person name="Spatafora J.W."/>
            <person name="Nagy L.G."/>
            <person name="Henrissat B."/>
            <person name="Grigoriev I.V."/>
            <person name="Yang Z.L."/>
            <person name="Xu J."/>
            <person name="Martin F.M."/>
        </authorList>
    </citation>
    <scope>NUCLEOTIDE SEQUENCE</scope>
    <source>
        <strain evidence="2">KKN 215</strain>
    </source>
</reference>
<evidence type="ECO:0000256" key="1">
    <source>
        <dbReference type="SAM" id="MobiDB-lite"/>
    </source>
</evidence>
<feature type="compositionally biased region" description="Basic residues" evidence="1">
    <location>
        <begin position="382"/>
        <end position="395"/>
    </location>
</feature>
<name>A0A8K0ULR8_9AGAR</name>
<dbReference type="Proteomes" id="UP000813824">
    <property type="component" value="Unassembled WGS sequence"/>
</dbReference>
<dbReference type="EMBL" id="JAEVFJ010000025">
    <property type="protein sequence ID" value="KAH8094755.1"/>
    <property type="molecule type" value="Genomic_DNA"/>
</dbReference>